<keyword evidence="4" id="KW-0479">Metal-binding</keyword>
<dbReference type="RefSeq" id="WP_098467943.1">
    <property type="nucleotide sequence ID" value="NZ_PDJD01000001.1"/>
</dbReference>
<reference evidence="11 12" key="1">
    <citation type="submission" date="2017-10" db="EMBL/GenBank/DDBJ databases">
        <title>Sequencing the genomes of 1000 actinobacteria strains.</title>
        <authorList>
            <person name="Klenk H.-P."/>
        </authorList>
    </citation>
    <scope>NUCLEOTIDE SEQUENCE [LARGE SCALE GENOMIC DNA]</scope>
    <source>
        <strain evidence="11 12">DSM 21801</strain>
    </source>
</reference>
<accession>A0A2A9CW91</accession>
<keyword evidence="7" id="KW-0408">Iron</keyword>
<keyword evidence="8" id="KW-0411">Iron-sulfur</keyword>
<dbReference type="Proteomes" id="UP000224915">
    <property type="component" value="Unassembled WGS sequence"/>
</dbReference>
<evidence type="ECO:0000256" key="6">
    <source>
        <dbReference type="ARBA" id="ARBA00023002"/>
    </source>
</evidence>
<dbReference type="PANTHER" id="PTHR47354">
    <property type="entry name" value="NADH OXIDOREDUCTASE HCR"/>
    <property type="match status" value="1"/>
</dbReference>
<evidence type="ECO:0000256" key="9">
    <source>
        <dbReference type="SAM" id="Phobius"/>
    </source>
</evidence>
<evidence type="ECO:0000256" key="4">
    <source>
        <dbReference type="ARBA" id="ARBA00022723"/>
    </source>
</evidence>
<keyword evidence="9" id="KW-1133">Transmembrane helix</keyword>
<proteinExistence type="predicted"/>
<feature type="domain" description="FAD-binding FR-type" evidence="10">
    <location>
        <begin position="270"/>
        <end position="380"/>
    </location>
</feature>
<dbReference type="Gene3D" id="3.40.50.80">
    <property type="entry name" value="Nucleotide-binding domain of ferredoxin-NADP reductase (FNR) module"/>
    <property type="match status" value="1"/>
</dbReference>
<feature type="transmembrane region" description="Helical" evidence="9">
    <location>
        <begin position="45"/>
        <end position="68"/>
    </location>
</feature>
<keyword evidence="9" id="KW-0812">Transmembrane</keyword>
<keyword evidence="2" id="KW-0285">Flavoprotein</keyword>
<evidence type="ECO:0000256" key="7">
    <source>
        <dbReference type="ARBA" id="ARBA00023004"/>
    </source>
</evidence>
<dbReference type="InterPro" id="IPR017927">
    <property type="entry name" value="FAD-bd_FR_type"/>
</dbReference>
<keyword evidence="5" id="KW-0274">FAD</keyword>
<evidence type="ECO:0000256" key="1">
    <source>
        <dbReference type="ARBA" id="ARBA00001974"/>
    </source>
</evidence>
<dbReference type="GO" id="GO:0016491">
    <property type="term" value="F:oxidoreductase activity"/>
    <property type="evidence" value="ECO:0007669"/>
    <property type="project" value="UniProtKB-KW"/>
</dbReference>
<evidence type="ECO:0000256" key="3">
    <source>
        <dbReference type="ARBA" id="ARBA00022714"/>
    </source>
</evidence>
<feature type="transmembrane region" description="Helical" evidence="9">
    <location>
        <begin position="224"/>
        <end position="241"/>
    </location>
</feature>
<keyword evidence="9" id="KW-0472">Membrane</keyword>
<dbReference type="EMBL" id="PDJD01000001">
    <property type="protein sequence ID" value="PFG18697.1"/>
    <property type="molecule type" value="Genomic_DNA"/>
</dbReference>
<organism evidence="11 12">
    <name type="scientific">Serinibacter salmoneus</name>
    <dbReference type="NCBI Taxonomy" id="556530"/>
    <lineage>
        <taxon>Bacteria</taxon>
        <taxon>Bacillati</taxon>
        <taxon>Actinomycetota</taxon>
        <taxon>Actinomycetes</taxon>
        <taxon>Micrococcales</taxon>
        <taxon>Beutenbergiaceae</taxon>
        <taxon>Serinibacter</taxon>
    </lineage>
</organism>
<protein>
    <submittedName>
        <fullName evidence="11">NAD(P)H-flavin reductase</fullName>
    </submittedName>
</protein>
<feature type="transmembrane region" description="Helical" evidence="9">
    <location>
        <begin position="247"/>
        <end position="269"/>
    </location>
</feature>
<feature type="transmembrane region" description="Helical" evidence="9">
    <location>
        <begin position="165"/>
        <end position="186"/>
    </location>
</feature>
<name>A0A2A9CW91_9MICO</name>
<dbReference type="PANTHER" id="PTHR47354:SF6">
    <property type="entry name" value="NADH OXIDOREDUCTASE HCR"/>
    <property type="match status" value="1"/>
</dbReference>
<comment type="caution">
    <text evidence="11">The sequence shown here is derived from an EMBL/GenBank/DDBJ whole genome shotgun (WGS) entry which is preliminary data.</text>
</comment>
<dbReference type="CDD" id="cd00322">
    <property type="entry name" value="FNR_like"/>
    <property type="match status" value="1"/>
</dbReference>
<dbReference type="PROSITE" id="PS51384">
    <property type="entry name" value="FAD_FR"/>
    <property type="match status" value="1"/>
</dbReference>
<dbReference type="InterPro" id="IPR050415">
    <property type="entry name" value="MRET"/>
</dbReference>
<keyword evidence="3" id="KW-0001">2Fe-2S</keyword>
<feature type="transmembrane region" description="Helical" evidence="9">
    <location>
        <begin position="192"/>
        <end position="212"/>
    </location>
</feature>
<dbReference type="InterPro" id="IPR039261">
    <property type="entry name" value="FNR_nucleotide-bd"/>
</dbReference>
<dbReference type="OrthoDB" id="9801223at2"/>
<feature type="transmembrane region" description="Helical" evidence="9">
    <location>
        <begin position="80"/>
        <end position="103"/>
    </location>
</feature>
<dbReference type="AlphaFoldDB" id="A0A2A9CW91"/>
<evidence type="ECO:0000256" key="2">
    <source>
        <dbReference type="ARBA" id="ARBA00022630"/>
    </source>
</evidence>
<evidence type="ECO:0000256" key="5">
    <source>
        <dbReference type="ARBA" id="ARBA00022827"/>
    </source>
</evidence>
<evidence type="ECO:0000313" key="12">
    <source>
        <dbReference type="Proteomes" id="UP000224915"/>
    </source>
</evidence>
<dbReference type="InterPro" id="IPR017938">
    <property type="entry name" value="Riboflavin_synthase-like_b-brl"/>
</dbReference>
<keyword evidence="6" id="KW-0560">Oxidoreductase</keyword>
<comment type="cofactor">
    <cofactor evidence="1">
        <name>FAD</name>
        <dbReference type="ChEBI" id="CHEBI:57692"/>
    </cofactor>
</comment>
<evidence type="ECO:0000256" key="8">
    <source>
        <dbReference type="ARBA" id="ARBA00023014"/>
    </source>
</evidence>
<dbReference type="SUPFAM" id="SSF63380">
    <property type="entry name" value="Riboflavin synthase domain-like"/>
    <property type="match status" value="1"/>
</dbReference>
<dbReference type="SUPFAM" id="SSF52343">
    <property type="entry name" value="Ferredoxin reductase-like, C-terminal NADP-linked domain"/>
    <property type="match status" value="1"/>
</dbReference>
<feature type="transmembrane region" description="Helical" evidence="9">
    <location>
        <begin position="123"/>
        <end position="144"/>
    </location>
</feature>
<keyword evidence="12" id="KW-1185">Reference proteome</keyword>
<dbReference type="GO" id="GO:0046872">
    <property type="term" value="F:metal ion binding"/>
    <property type="evidence" value="ECO:0007669"/>
    <property type="project" value="UniProtKB-KW"/>
</dbReference>
<sequence length="519" mass="53469">MTILSSLDRLLGRISMVLFTAVVLALLLAVAGVQAGLGSLPYDWAVLLPAAGSAVVGSLLGTIAGALVTRSRPYLPSSAVTGLILTLVMPATLGWQVFLLAGAAAGASKYLIAWHGRHLLNPAVVGLLVIGVTGAGVSTWWVGTEPMILPVLLGGLLVLWRARRLGFAAVYASVAIGLTWFGYVLGGAEPGAALRFAVVSAPTLFLAAFMLSEPVTSPPRAWQRAVVGALVALVQVLPLYLPGGGVVLGTLTITPELALAVGNLVAFAFGTRARVRLRLVRRQVRGDLVDLYFAPSRPLRALAGQYLDVDVPQAGLVADRRGRRRPLSLAGDPAGPEVRLVTRLRAAPDARPSPVKQALVNLPPAGEIAVLGVAGEFLAPRPGRPALLVAAGIGVTPFLAMLDAAAGSAPWGGAAGGARDWVVLHAVTRAEDALALAAPPPAGVRCLLVVPPELAAASATGWETVVGSVYSADGLLALVPDVAARQVLASGAPVRLEPLRRALRAAGARRVRTDVFLGY</sequence>
<evidence type="ECO:0000259" key="10">
    <source>
        <dbReference type="PROSITE" id="PS51384"/>
    </source>
</evidence>
<gene>
    <name evidence="11" type="ORF">ATL40_0240</name>
</gene>
<dbReference type="GO" id="GO:0051537">
    <property type="term" value="F:2 iron, 2 sulfur cluster binding"/>
    <property type="evidence" value="ECO:0007669"/>
    <property type="project" value="UniProtKB-KW"/>
</dbReference>
<evidence type="ECO:0000313" key="11">
    <source>
        <dbReference type="EMBL" id="PFG18697.1"/>
    </source>
</evidence>